<accession>A0A285ZQ26</accession>
<keyword evidence="2" id="KW-1185">Reference proteome</keyword>
<organism evidence="1 2">
    <name type="scientific">Pedobacter xixiisoli</name>
    <dbReference type="NCBI Taxonomy" id="1476464"/>
    <lineage>
        <taxon>Bacteria</taxon>
        <taxon>Pseudomonadati</taxon>
        <taxon>Bacteroidota</taxon>
        <taxon>Sphingobacteriia</taxon>
        <taxon>Sphingobacteriales</taxon>
        <taxon>Sphingobacteriaceae</taxon>
        <taxon>Pedobacter</taxon>
    </lineage>
</organism>
<evidence type="ECO:0000313" key="2">
    <source>
        <dbReference type="Proteomes" id="UP000219281"/>
    </source>
</evidence>
<evidence type="ECO:0000313" key="1">
    <source>
        <dbReference type="EMBL" id="SOD11740.1"/>
    </source>
</evidence>
<dbReference type="Proteomes" id="UP000219281">
    <property type="component" value="Unassembled WGS sequence"/>
</dbReference>
<dbReference type="OrthoDB" id="1451200at2"/>
<sequence>MKTIKTILSLALVVLVLLAIFYNNGSVRLAKEIETSYDNDGKTIELEGRLNTPFLTRTGGGTTNMEFEVYNDFIIILNGNKKLTVTMNYGEGKNSILINGEGRKFESKDVIVFDKGGNKLTLSDKVKLTGLLKYTKKGEKNEISGKEDYTYNITNVVIEKI</sequence>
<dbReference type="EMBL" id="OCMT01000001">
    <property type="protein sequence ID" value="SOD11740.1"/>
    <property type="molecule type" value="Genomic_DNA"/>
</dbReference>
<dbReference type="RefSeq" id="WP_097127894.1">
    <property type="nucleotide sequence ID" value="NZ_OCMT01000001.1"/>
</dbReference>
<proteinExistence type="predicted"/>
<dbReference type="AlphaFoldDB" id="A0A285ZQ26"/>
<protein>
    <submittedName>
        <fullName evidence="1">Uncharacterized protein</fullName>
    </submittedName>
</protein>
<gene>
    <name evidence="1" type="ORF">SAMN06297358_0310</name>
</gene>
<name>A0A285ZQ26_9SPHI</name>
<reference evidence="2" key="1">
    <citation type="submission" date="2017-09" db="EMBL/GenBank/DDBJ databases">
        <authorList>
            <person name="Varghese N."/>
            <person name="Submissions S."/>
        </authorList>
    </citation>
    <scope>NUCLEOTIDE SEQUENCE [LARGE SCALE GENOMIC DNA]</scope>
    <source>
        <strain evidence="2">CGMCC 1.12803</strain>
    </source>
</reference>